<evidence type="ECO:0000313" key="3">
    <source>
        <dbReference type="Proteomes" id="UP000640335"/>
    </source>
</evidence>
<organism evidence="2 3">
    <name type="scientific">Clostridium gallinarum</name>
    <dbReference type="NCBI Taxonomy" id="2762246"/>
    <lineage>
        <taxon>Bacteria</taxon>
        <taxon>Bacillati</taxon>
        <taxon>Bacillota</taxon>
        <taxon>Clostridia</taxon>
        <taxon>Eubacteriales</taxon>
        <taxon>Clostridiaceae</taxon>
        <taxon>Clostridium</taxon>
    </lineage>
</organism>
<evidence type="ECO:0000313" key="2">
    <source>
        <dbReference type="EMBL" id="MBD7914784.1"/>
    </source>
</evidence>
<sequence>MVNEVKEEVVETTNEVETEVSLEEVAGEMFTETKEDSKAMKFLKKALAGLVDQIIGIAVSLVLLIVLDFILKLVGFYIAEREPMFLIMYVLFNIFYRPICSLTKLKDTIGTRTIIK</sequence>
<protein>
    <recommendedName>
        <fullName evidence="4">RDD family protein</fullName>
    </recommendedName>
</protein>
<accession>A0ABR8Q366</accession>
<keyword evidence="1" id="KW-0472">Membrane</keyword>
<keyword evidence="1" id="KW-1133">Transmembrane helix</keyword>
<keyword evidence="1" id="KW-0812">Transmembrane</keyword>
<evidence type="ECO:0008006" key="4">
    <source>
        <dbReference type="Google" id="ProtNLM"/>
    </source>
</evidence>
<feature type="transmembrane region" description="Helical" evidence="1">
    <location>
        <begin position="83"/>
        <end position="99"/>
    </location>
</feature>
<keyword evidence="3" id="KW-1185">Reference proteome</keyword>
<feature type="transmembrane region" description="Helical" evidence="1">
    <location>
        <begin position="47"/>
        <end position="71"/>
    </location>
</feature>
<evidence type="ECO:0000256" key="1">
    <source>
        <dbReference type="SAM" id="Phobius"/>
    </source>
</evidence>
<dbReference type="Proteomes" id="UP000640335">
    <property type="component" value="Unassembled WGS sequence"/>
</dbReference>
<comment type="caution">
    <text evidence="2">The sequence shown here is derived from an EMBL/GenBank/DDBJ whole genome shotgun (WGS) entry which is preliminary data.</text>
</comment>
<reference evidence="2 3" key="1">
    <citation type="submission" date="2020-08" db="EMBL/GenBank/DDBJ databases">
        <title>A Genomic Blueprint of the Chicken Gut Microbiome.</title>
        <authorList>
            <person name="Gilroy R."/>
            <person name="Ravi A."/>
            <person name="Getino M."/>
            <person name="Pursley I."/>
            <person name="Horton D.L."/>
            <person name="Alikhan N.-F."/>
            <person name="Baker D."/>
            <person name="Gharbi K."/>
            <person name="Hall N."/>
            <person name="Watson M."/>
            <person name="Adriaenssens E.M."/>
            <person name="Foster-Nyarko E."/>
            <person name="Jarju S."/>
            <person name="Secka A."/>
            <person name="Antonio M."/>
            <person name="Oren A."/>
            <person name="Chaudhuri R."/>
            <person name="La Ragione R.M."/>
            <person name="Hildebrand F."/>
            <person name="Pallen M.J."/>
        </authorList>
    </citation>
    <scope>NUCLEOTIDE SEQUENCE [LARGE SCALE GENOMIC DNA]</scope>
    <source>
        <strain evidence="2 3">Sa3CUN1</strain>
    </source>
</reference>
<proteinExistence type="predicted"/>
<dbReference type="EMBL" id="JACSQZ010000016">
    <property type="protein sequence ID" value="MBD7914784.1"/>
    <property type="molecule type" value="Genomic_DNA"/>
</dbReference>
<name>A0ABR8Q366_9CLOT</name>
<gene>
    <name evidence="2" type="ORF">H9660_06460</name>
</gene>